<keyword evidence="8" id="KW-1185">Reference proteome</keyword>
<organism evidence="7 8">
    <name type="scientific">Dichotomicrobium thermohalophilum</name>
    <dbReference type="NCBI Taxonomy" id="933063"/>
    <lineage>
        <taxon>Bacteria</taxon>
        <taxon>Pseudomonadati</taxon>
        <taxon>Pseudomonadota</taxon>
        <taxon>Alphaproteobacteria</taxon>
        <taxon>Hyphomicrobiales</taxon>
        <taxon>Hyphomicrobiaceae</taxon>
        <taxon>Dichotomicrobium</taxon>
    </lineage>
</organism>
<evidence type="ECO:0000313" key="8">
    <source>
        <dbReference type="Proteomes" id="UP000266273"/>
    </source>
</evidence>
<accession>A0A397Q1J9</accession>
<evidence type="ECO:0000256" key="1">
    <source>
        <dbReference type="ARBA" id="ARBA00004651"/>
    </source>
</evidence>
<evidence type="ECO:0000256" key="5">
    <source>
        <dbReference type="ARBA" id="ARBA00023136"/>
    </source>
</evidence>
<gene>
    <name evidence="7" type="ORF">BXY53_0443</name>
</gene>
<feature type="transmembrane region" description="Helical" evidence="6">
    <location>
        <begin position="62"/>
        <end position="81"/>
    </location>
</feature>
<feature type="transmembrane region" description="Helical" evidence="6">
    <location>
        <begin position="242"/>
        <end position="259"/>
    </location>
</feature>
<feature type="transmembrane region" description="Helical" evidence="6">
    <location>
        <begin position="112"/>
        <end position="134"/>
    </location>
</feature>
<dbReference type="RefSeq" id="WP_170144298.1">
    <property type="nucleotide sequence ID" value="NZ_QXDF01000001.1"/>
</dbReference>
<protein>
    <submittedName>
        <fullName evidence="7">O-antigen/teichoic acid export membrane protein</fullName>
    </submittedName>
</protein>
<keyword evidence="5 6" id="KW-0472">Membrane</keyword>
<proteinExistence type="predicted"/>
<evidence type="ECO:0000313" key="7">
    <source>
        <dbReference type="EMBL" id="RIA55380.1"/>
    </source>
</evidence>
<evidence type="ECO:0000256" key="3">
    <source>
        <dbReference type="ARBA" id="ARBA00022692"/>
    </source>
</evidence>
<feature type="transmembrane region" description="Helical" evidence="6">
    <location>
        <begin position="323"/>
        <end position="346"/>
    </location>
</feature>
<dbReference type="InterPro" id="IPR050833">
    <property type="entry name" value="Poly_Biosynth_Transport"/>
</dbReference>
<keyword evidence="4 6" id="KW-1133">Transmembrane helix</keyword>
<feature type="transmembrane region" description="Helical" evidence="6">
    <location>
        <begin position="140"/>
        <end position="157"/>
    </location>
</feature>
<keyword evidence="3 6" id="KW-0812">Transmembrane</keyword>
<dbReference type="GO" id="GO:0005886">
    <property type="term" value="C:plasma membrane"/>
    <property type="evidence" value="ECO:0007669"/>
    <property type="project" value="UniProtKB-SubCell"/>
</dbReference>
<reference evidence="7 8" key="1">
    <citation type="submission" date="2018-08" db="EMBL/GenBank/DDBJ databases">
        <title>Genomic Encyclopedia of Archaeal and Bacterial Type Strains, Phase II (KMG-II): from individual species to whole genera.</title>
        <authorList>
            <person name="Goeker M."/>
        </authorList>
    </citation>
    <scope>NUCLEOTIDE SEQUENCE [LARGE SCALE GENOMIC DNA]</scope>
    <source>
        <strain evidence="7 8">DSM 5002</strain>
    </source>
</reference>
<feature type="transmembrane region" description="Helical" evidence="6">
    <location>
        <begin position="358"/>
        <end position="380"/>
    </location>
</feature>
<feature type="transmembrane region" description="Helical" evidence="6">
    <location>
        <begin position="417"/>
        <end position="436"/>
    </location>
</feature>
<feature type="transmembrane region" description="Helical" evidence="6">
    <location>
        <begin position="279"/>
        <end position="302"/>
    </location>
</feature>
<comment type="subcellular location">
    <subcellularLocation>
        <location evidence="1">Cell membrane</location>
        <topology evidence="1">Multi-pass membrane protein</topology>
    </subcellularLocation>
</comment>
<dbReference type="Proteomes" id="UP000266273">
    <property type="component" value="Unassembled WGS sequence"/>
</dbReference>
<evidence type="ECO:0000256" key="4">
    <source>
        <dbReference type="ARBA" id="ARBA00022989"/>
    </source>
</evidence>
<sequence>MIKGRLALVVGRSASLLRDGPLGARLATGGAAAFAVFIFGHGLAFVTQLLIARTFGAESFGIYAYVLAWMVVLSYFAMFGFNTALLRFIPTYTAQQDWPHLAGVIAYAERKVFTVALALIAAGAAVVLLSGGAMTRELRLTFLVGLPIVLLLPLLTLRSAAVRGFGGVVSALAPERVVREPVVTICVFAVLLFGVQQAGAPLVMSAMVAGTVLGLAFATYWMRRLQPAQLFSAAPKIDAGTWRKAALPLLVVTAVEALFDKTGVLVLGLGDMHREAGIYALIFSMAMLVVLPRTAIDTMFAPTIARMHAEGRLADVQNLVGRAALLSLLAGGGIVLVLSVAAGPILSLFGPEFRAGEVPLRILLLGQLLAASAGSQLLLMAMTGNETGAARMLVISAIFHGLLCAGLVIPLGLTGAAIATAAALVVWNALMAVDIWRKLQILPGALGLLRPVPA</sequence>
<dbReference type="EMBL" id="QXDF01000001">
    <property type="protein sequence ID" value="RIA55380.1"/>
    <property type="molecule type" value="Genomic_DNA"/>
</dbReference>
<dbReference type="PANTHER" id="PTHR30250">
    <property type="entry name" value="PST FAMILY PREDICTED COLANIC ACID TRANSPORTER"/>
    <property type="match status" value="1"/>
</dbReference>
<evidence type="ECO:0000256" key="2">
    <source>
        <dbReference type="ARBA" id="ARBA00022475"/>
    </source>
</evidence>
<name>A0A397Q1J9_9HYPH</name>
<evidence type="ECO:0000256" key="6">
    <source>
        <dbReference type="SAM" id="Phobius"/>
    </source>
</evidence>
<keyword evidence="2" id="KW-1003">Cell membrane</keyword>
<dbReference type="Pfam" id="PF01943">
    <property type="entry name" value="Polysacc_synt"/>
    <property type="match status" value="1"/>
</dbReference>
<feature type="transmembrane region" description="Helical" evidence="6">
    <location>
        <begin position="177"/>
        <end position="196"/>
    </location>
</feature>
<dbReference type="AlphaFoldDB" id="A0A397Q1J9"/>
<comment type="caution">
    <text evidence="7">The sequence shown here is derived from an EMBL/GenBank/DDBJ whole genome shotgun (WGS) entry which is preliminary data.</text>
</comment>
<dbReference type="InterPro" id="IPR002797">
    <property type="entry name" value="Polysacc_synth"/>
</dbReference>
<feature type="transmembrane region" description="Helical" evidence="6">
    <location>
        <begin position="202"/>
        <end position="221"/>
    </location>
</feature>
<feature type="transmembrane region" description="Helical" evidence="6">
    <location>
        <begin position="26"/>
        <end position="50"/>
    </location>
</feature>
<dbReference type="PANTHER" id="PTHR30250:SF11">
    <property type="entry name" value="O-ANTIGEN TRANSPORTER-RELATED"/>
    <property type="match status" value="1"/>
</dbReference>